<dbReference type="InterPro" id="IPR037069">
    <property type="entry name" value="AcylCoA_DH/ox_N_sf"/>
</dbReference>
<dbReference type="SUPFAM" id="SSF47203">
    <property type="entry name" value="Acyl-CoA dehydrogenase C-terminal domain-like"/>
    <property type="match status" value="1"/>
</dbReference>
<dbReference type="EMBL" id="CP045702">
    <property type="protein sequence ID" value="QNE77503.1"/>
    <property type="molecule type" value="Genomic_DNA"/>
</dbReference>
<keyword evidence="5" id="KW-1185">Reference proteome</keyword>
<keyword evidence="3" id="KW-0560">Oxidoreductase</keyword>
<accession>A0A7G7BQ88</accession>
<dbReference type="PANTHER" id="PTHR43884">
    <property type="entry name" value="ACYL-COA DEHYDROGENASE"/>
    <property type="match status" value="1"/>
</dbReference>
<dbReference type="GO" id="GO:0003995">
    <property type="term" value="F:acyl-CoA dehydrogenase activity"/>
    <property type="evidence" value="ECO:0007669"/>
    <property type="project" value="TreeGrafter"/>
</dbReference>
<dbReference type="PANTHER" id="PTHR43884:SF20">
    <property type="entry name" value="ACYL-COA DEHYDROGENASE FADE28"/>
    <property type="match status" value="1"/>
</dbReference>
<dbReference type="SUPFAM" id="SSF56645">
    <property type="entry name" value="Acyl-CoA dehydrogenase NM domain-like"/>
    <property type="match status" value="1"/>
</dbReference>
<dbReference type="KEGG" id="sfiy:F0344_25460"/>
<dbReference type="GO" id="GO:0050660">
    <property type="term" value="F:flavin adenine dinucleotide binding"/>
    <property type="evidence" value="ECO:0007669"/>
    <property type="project" value="InterPro"/>
</dbReference>
<evidence type="ECO:0000313" key="5">
    <source>
        <dbReference type="Proteomes" id="UP000515307"/>
    </source>
</evidence>
<keyword evidence="1" id="KW-0285">Flavoprotein</keyword>
<gene>
    <name evidence="4" type="ORF">F0344_25460</name>
</gene>
<protein>
    <submittedName>
        <fullName evidence="4">Acyl-CoA dehydrogenase</fullName>
    </submittedName>
</protein>
<evidence type="ECO:0000256" key="3">
    <source>
        <dbReference type="ARBA" id="ARBA00023002"/>
    </source>
</evidence>
<evidence type="ECO:0000256" key="1">
    <source>
        <dbReference type="ARBA" id="ARBA00022630"/>
    </source>
</evidence>
<proteinExistence type="predicted"/>
<evidence type="ECO:0000256" key="2">
    <source>
        <dbReference type="ARBA" id="ARBA00022827"/>
    </source>
</evidence>
<sequence length="379" mass="40169">MKFLHHDLAACEKLLPGLAGRLSDVPFDELESAESPALALFKQYGGPNLLVPGEYEGIGASALDAVRVVRALGSLAPSLAVATAMHHFSVGMLYSLSPLYGDDSKLRKTVLDVMAQKRSLLASGFAEGRSGRGILSPAVQARETSGGYLVSGSKKPCSLSRSMDLLTASVGVSGRDGSPEMALLVLPADTPGISVHPFWSTFPLVAAESHEVRLEDVFVTDEDLLRAPPTAAEKLDELNETGVIWFQMIIAAAYTGVASSLVGRALDERRGTAAERAQLCLLVETAASLVEGLARRIMDGDLGNDCAAASLFTRYSVQDLLTRVVGMAVETLGGMTYIRSPEIAYLASAAQALVFHPPSRSSMSEAIDAYYAGKPLFFS</sequence>
<keyword evidence="2" id="KW-0274">FAD</keyword>
<dbReference type="InterPro" id="IPR009100">
    <property type="entry name" value="AcylCoA_DH/oxidase_NM_dom_sf"/>
</dbReference>
<dbReference type="AlphaFoldDB" id="A0A7G7BQ88"/>
<dbReference type="RefSeq" id="WP_185300975.1">
    <property type="nucleotide sequence ID" value="NZ_CP045702.1"/>
</dbReference>
<reference evidence="5" key="1">
    <citation type="submission" date="2019-10" db="EMBL/GenBank/DDBJ databases">
        <title>Antimicrobial potential of Antarctic Bacteria.</title>
        <authorList>
            <person name="Benaud N."/>
            <person name="Edwards R.J."/>
            <person name="Ferrari B.C."/>
        </authorList>
    </citation>
    <scope>NUCLEOTIDE SEQUENCE [LARGE SCALE GENOMIC DNA]</scope>
    <source>
        <strain evidence="5">NBSH44</strain>
    </source>
</reference>
<evidence type="ECO:0000313" key="4">
    <source>
        <dbReference type="EMBL" id="QNE77503.1"/>
    </source>
</evidence>
<name>A0A7G7BQ88_9ACTN</name>
<dbReference type="Gene3D" id="2.40.110.10">
    <property type="entry name" value="Butyryl-CoA Dehydrogenase, subunit A, domain 2"/>
    <property type="match status" value="1"/>
</dbReference>
<organism evidence="4 5">
    <name type="scientific">Streptomyces finlayi</name>
    <dbReference type="NCBI Taxonomy" id="67296"/>
    <lineage>
        <taxon>Bacteria</taxon>
        <taxon>Bacillati</taxon>
        <taxon>Actinomycetota</taxon>
        <taxon>Actinomycetes</taxon>
        <taxon>Kitasatosporales</taxon>
        <taxon>Streptomycetaceae</taxon>
        <taxon>Streptomyces</taxon>
    </lineage>
</organism>
<dbReference type="InterPro" id="IPR046373">
    <property type="entry name" value="Acyl-CoA_Oxase/DH_mid-dom_sf"/>
</dbReference>
<dbReference type="InterPro" id="IPR036250">
    <property type="entry name" value="AcylCo_DH-like_C"/>
</dbReference>
<dbReference type="Gene3D" id="1.10.540.10">
    <property type="entry name" value="Acyl-CoA dehydrogenase/oxidase, N-terminal domain"/>
    <property type="match status" value="1"/>
</dbReference>
<dbReference type="Proteomes" id="UP000515307">
    <property type="component" value="Chromosome"/>
</dbReference>